<evidence type="ECO:0000256" key="3">
    <source>
        <dbReference type="ARBA" id="ARBA00023157"/>
    </source>
</evidence>
<feature type="domain" description="HYR" evidence="5">
    <location>
        <begin position="324"/>
        <end position="409"/>
    </location>
</feature>
<feature type="region of interest" description="Disordered" evidence="4">
    <location>
        <begin position="1581"/>
        <end position="1605"/>
    </location>
</feature>
<evidence type="ECO:0000256" key="2">
    <source>
        <dbReference type="ARBA" id="ARBA00022737"/>
    </source>
</evidence>
<protein>
    <recommendedName>
        <fullName evidence="5">HYR domain-containing protein</fullName>
    </recommendedName>
</protein>
<dbReference type="NCBIfam" id="TIGR04183">
    <property type="entry name" value="Por_Secre_tail"/>
    <property type="match status" value="1"/>
</dbReference>
<evidence type="ECO:0000313" key="6">
    <source>
        <dbReference type="EMBL" id="PKQ44328.1"/>
    </source>
</evidence>
<sequence length="1841" mass="198366">DTTNPTASNPAPISVQCLADVPAPDVTVVDDEADNCGTPTVTFVSDSASPLVNDGTITRTYNVNDGNGNSINVTQTITIDDTTNPIIPTLANVTGQCSATATTPTTTDNCAGTITGITSDPLTYSTQGTHVITWTFDDGNGNSINVNQNVIITDTTKPTINCPATVTVNTSDDGAGNCSTTASIGTPTATDNCTAPGNITFTAKVNNVTINPATYIFGIGNTTVVWTATDENGNVSDPCNQTVTVEDNELPTASNPAPIVASGSAPAPDITLVIDEADNCTANPQVAWVSDTPSGTCPVVVSRLYSVTDNAGNSINVTQAITVNDAIDPIASCIAPYTLTITLDGVTGEASILASQINDGSTDNCGAITLSLDKDSFGCNDIGTNTVTLTVTDSQGNIDTCQTIITVNAPTINSGTLTGYNVQTETIADAANIIEITACPIDPITGNTIQQDVALELDIDPSLAGSINRWEYSTNGGVNWSPIANTATTYTLMDVQVTTMLRAVINVGDCLGFSPVVIISVIPPDIPPTIINGTEFNTICLGESVLVEVESEYGVGSDVNEGGLFNFANPEGWRINGIDEWKLPASNSNEKNFIWAEITNQNGGRNAAGTLYNAADPKYIIVHGDLTDPKIKRQGQPWGNTWSSLETPIFSTYGLTDVTLTFDTAYFLEAGAEIKVEISTDGGSTYAALVNPLDPGINTFDGQPHDFSGPSTSGAGTHMENFVPISIDIQNYLGQDNLRIRFYFEGGGSTGSSWALDNIQIPNDPIDEVIEWTDDFGVVVTTGSTVNINPVTPGVQNYGATSLINGCRSVDTSGTEFITIEATLSYAGENIVPITNECGEDTVTLHAYDNTLTAQQNYDNGVWDGNYKVPNEAPASPDYPGTGEIGTWTVTSAPTACGISTYSFSNENDPNAIFTGVPGTYTLAWAVNGCSSNVQVTINSCSQLDFDGVNDYVTFKDNYDRTGPFSIEMWVKAGDLSGTQSLFSKRDANNLTSGYDLRLNGGSVEFHWGNNSISSNAIDATTWHHIAVTFNGSTYKLYMDGVEKASANGSAPTANDMECLLGAMDQANNPPNKPVNYYHGWIDELRIWNKALDIEHIHQMMNQEIKLNGGDDVMGEIIPLKIYGQDATQDGTDDNPLLWSNLDGYYRMDLNCGYLTPTKGSLNGRLRNINSAQEETAPLPYRSANNGLWETNNTWEQPVVWYTPNSTVNGTKIDWNIVETSHNITSNAKDLTLLGLLVKTNELTITNSAGAQDETNIGHGLWITHYLKLDGKIDLVGESQLVQKRYNTSGNPTIQFNESILDVTSSGDIERDQQGAVNLFNYNYWGSPVGAKNITSNNMPATLLNNKFDGTISSNPVQINWLASGYNASPSNPLSIPEYWLWAYENYTSNTYAKWVKLYKSSGIKPGLGYTMKGSGSSNSYQNYTFIGKPNNNTINRAITVGNDALIGNPYPSAIDAMEFIKDNIPLLNPDGSSSGANSGTTGSIDGTLYFWIHFDSNNTHVLRDYQGGYATYTRAGGNPPPTAATYTTTDGYEISGAGSSLLTPGDYIPVAQGFFVHSAFTQLTDQLKFQNSQRIFKTEQNPNDSQFLKSSASKNTKNGSNPTNVQNAIQRVRLQFRTPEVRRHLLLAFTPDNEASDGFDYGYDAKVFETLPNDMLFMINNEKYTIQAVGAFDDTKQYPFGIFLKKAGAVEISITEMENIDPNTKVYIYDSLLETYTKINDKNSKYAANLEAGNHLHRFFITFMKNDKTLSLSDEALDQFQINYLSNSKEILIQGSPDIEVKQVYLINILGQTLKSWNKTNLPNISNDVSIPVGNVSEGNYIVKVVSSYGTISKKVIISQ</sequence>
<dbReference type="Pfam" id="PF13385">
    <property type="entry name" value="Laminin_G_3"/>
    <property type="match status" value="1"/>
</dbReference>
<feature type="non-terminal residue" evidence="6">
    <location>
        <position position="1"/>
    </location>
</feature>
<feature type="domain" description="HYR" evidence="5">
    <location>
        <begin position="153"/>
        <end position="247"/>
    </location>
</feature>
<evidence type="ECO:0000259" key="5">
    <source>
        <dbReference type="PROSITE" id="PS50825"/>
    </source>
</evidence>
<dbReference type="InterPro" id="IPR057078">
    <property type="entry name" value="HYR-4C"/>
</dbReference>
<dbReference type="PANTHER" id="PTHR24273:SF32">
    <property type="entry name" value="HYALIN"/>
    <property type="match status" value="1"/>
</dbReference>
<dbReference type="InterPro" id="IPR026444">
    <property type="entry name" value="Secre_tail"/>
</dbReference>
<accession>A0A2N3HHM7</accession>
<dbReference type="Gene3D" id="2.60.120.260">
    <property type="entry name" value="Galactose-binding domain-like"/>
    <property type="match status" value="1"/>
</dbReference>
<dbReference type="InterPro" id="IPR013320">
    <property type="entry name" value="ConA-like_dom_sf"/>
</dbReference>
<keyword evidence="1" id="KW-0732">Signal</keyword>
<evidence type="ECO:0000256" key="4">
    <source>
        <dbReference type="SAM" id="MobiDB-lite"/>
    </source>
</evidence>
<dbReference type="Pfam" id="PF23237">
    <property type="entry name" value="HYR_4C"/>
    <property type="match status" value="1"/>
</dbReference>
<dbReference type="OrthoDB" id="2582440at2"/>
<dbReference type="GO" id="GO:0004553">
    <property type="term" value="F:hydrolase activity, hydrolyzing O-glycosyl compounds"/>
    <property type="evidence" value="ECO:0007669"/>
    <property type="project" value="UniProtKB-ARBA"/>
</dbReference>
<dbReference type="Proteomes" id="UP000233435">
    <property type="component" value="Unassembled WGS sequence"/>
</dbReference>
<dbReference type="GO" id="GO:0005975">
    <property type="term" value="P:carbohydrate metabolic process"/>
    <property type="evidence" value="ECO:0007669"/>
    <property type="project" value="UniProtKB-ARBA"/>
</dbReference>
<keyword evidence="7" id="KW-1185">Reference proteome</keyword>
<gene>
    <name evidence="6" type="ORF">CSW08_14620</name>
</gene>
<dbReference type="InterPro" id="IPR003410">
    <property type="entry name" value="HYR_dom"/>
</dbReference>
<proteinExistence type="predicted"/>
<dbReference type="InterPro" id="IPR006558">
    <property type="entry name" value="LamG-like"/>
</dbReference>
<dbReference type="PANTHER" id="PTHR24273">
    <property type="entry name" value="FI04643P-RELATED"/>
    <property type="match status" value="1"/>
</dbReference>
<evidence type="ECO:0000256" key="1">
    <source>
        <dbReference type="ARBA" id="ARBA00022729"/>
    </source>
</evidence>
<dbReference type="SMART" id="SM00560">
    <property type="entry name" value="LamGL"/>
    <property type="match status" value="1"/>
</dbReference>
<dbReference type="PROSITE" id="PS50825">
    <property type="entry name" value="HYR"/>
    <property type="match status" value="2"/>
</dbReference>
<dbReference type="Gene3D" id="2.60.120.200">
    <property type="match status" value="1"/>
</dbReference>
<dbReference type="EMBL" id="PJEO01000051">
    <property type="protein sequence ID" value="PKQ44328.1"/>
    <property type="molecule type" value="Genomic_DNA"/>
</dbReference>
<reference evidence="6 7" key="1">
    <citation type="submission" date="2017-12" db="EMBL/GenBank/DDBJ databases">
        <title>Confluentibacter flavum sp. nov., isolated from the saline lake.</title>
        <authorList>
            <person name="Yu L."/>
        </authorList>
    </citation>
    <scope>NUCLEOTIDE SEQUENCE [LARGE SCALE GENOMIC DNA]</scope>
    <source>
        <strain evidence="6 7">3B</strain>
    </source>
</reference>
<dbReference type="SUPFAM" id="SSF49899">
    <property type="entry name" value="Concanavalin A-like lectins/glucanases"/>
    <property type="match status" value="1"/>
</dbReference>
<name>A0A2N3HHM7_9FLAO</name>
<keyword evidence="2" id="KW-0677">Repeat</keyword>
<keyword evidence="3" id="KW-1015">Disulfide bond</keyword>
<organism evidence="6 7">
    <name type="scientific">Confluentibacter flavum</name>
    <dbReference type="NCBI Taxonomy" id="1909700"/>
    <lineage>
        <taxon>Bacteria</taxon>
        <taxon>Pseudomonadati</taxon>
        <taxon>Bacteroidota</taxon>
        <taxon>Flavobacteriia</taxon>
        <taxon>Flavobacteriales</taxon>
        <taxon>Flavobacteriaceae</taxon>
        <taxon>Confluentibacter</taxon>
    </lineage>
</organism>
<evidence type="ECO:0000313" key="7">
    <source>
        <dbReference type="Proteomes" id="UP000233435"/>
    </source>
</evidence>
<comment type="caution">
    <text evidence="6">The sequence shown here is derived from an EMBL/GenBank/DDBJ whole genome shotgun (WGS) entry which is preliminary data.</text>
</comment>